<dbReference type="Pfam" id="PF00215">
    <property type="entry name" value="OMPdecase"/>
    <property type="match status" value="1"/>
</dbReference>
<protein>
    <recommendedName>
        <fullName evidence="2">Orotidine 5'-phosphate decarboxylase domain-containing protein</fullName>
    </recommendedName>
</protein>
<dbReference type="GO" id="GO:0019854">
    <property type="term" value="P:L-ascorbic acid catabolic process"/>
    <property type="evidence" value="ECO:0007669"/>
    <property type="project" value="TreeGrafter"/>
</dbReference>
<dbReference type="SMART" id="SM00934">
    <property type="entry name" value="OMPdecase"/>
    <property type="match status" value="1"/>
</dbReference>
<dbReference type="EMBL" id="PFSA01000005">
    <property type="protein sequence ID" value="PJC33609.1"/>
    <property type="molecule type" value="Genomic_DNA"/>
</dbReference>
<evidence type="ECO:0000256" key="1">
    <source>
        <dbReference type="ARBA" id="ARBA00023239"/>
    </source>
</evidence>
<dbReference type="InterPro" id="IPR013785">
    <property type="entry name" value="Aldolase_TIM"/>
</dbReference>
<dbReference type="GO" id="GO:0006207">
    <property type="term" value="P:'de novo' pyrimidine nucleobase biosynthetic process"/>
    <property type="evidence" value="ECO:0007669"/>
    <property type="project" value="InterPro"/>
</dbReference>
<reference evidence="4" key="1">
    <citation type="submission" date="2017-09" db="EMBL/GenBank/DDBJ databases">
        <title>Depth-based differentiation of microbial function through sediment-hosted aquifers and enrichment of novel symbionts in the deep terrestrial subsurface.</title>
        <authorList>
            <person name="Probst A.J."/>
            <person name="Ladd B."/>
            <person name="Jarett J.K."/>
            <person name="Geller-Mcgrath D.E."/>
            <person name="Sieber C.M.K."/>
            <person name="Emerson J.B."/>
            <person name="Anantharaman K."/>
            <person name="Thomas B.C."/>
            <person name="Malmstrom R."/>
            <person name="Stieglmeier M."/>
            <person name="Klingl A."/>
            <person name="Woyke T."/>
            <person name="Ryan C.M."/>
            <person name="Banfield J.F."/>
        </authorList>
    </citation>
    <scope>NUCLEOTIDE SEQUENCE [LARGE SCALE GENOMIC DNA]</scope>
</reference>
<dbReference type="GO" id="GO:0033982">
    <property type="term" value="F:3-dehydro-L-gulonate-6-phosphate decarboxylase activity"/>
    <property type="evidence" value="ECO:0007669"/>
    <property type="project" value="TreeGrafter"/>
</dbReference>
<dbReference type="PANTHER" id="PTHR35039:SF3">
    <property type="entry name" value="3-KETO-L-GULONATE-6-PHOSPHATE DECARBOXYLASE SGBH-RELATED"/>
    <property type="match status" value="1"/>
</dbReference>
<comment type="caution">
    <text evidence="3">The sequence shown here is derived from an EMBL/GenBank/DDBJ whole genome shotgun (WGS) entry which is preliminary data.</text>
</comment>
<evidence type="ECO:0000313" key="3">
    <source>
        <dbReference type="EMBL" id="PJC33609.1"/>
    </source>
</evidence>
<proteinExistence type="predicted"/>
<dbReference type="SUPFAM" id="SSF51366">
    <property type="entry name" value="Ribulose-phoshate binding barrel"/>
    <property type="match status" value="1"/>
</dbReference>
<dbReference type="Proteomes" id="UP000229777">
    <property type="component" value="Unassembled WGS sequence"/>
</dbReference>
<dbReference type="InterPro" id="IPR011060">
    <property type="entry name" value="RibuloseP-bd_barrel"/>
</dbReference>
<dbReference type="AlphaFoldDB" id="A0A2M8F2W0"/>
<gene>
    <name evidence="3" type="ORF">CO049_00260</name>
</gene>
<dbReference type="PANTHER" id="PTHR35039">
    <property type="entry name" value="3-KETO-L-GULONATE-6-PHOSPHATE DECARBOXYLASE SGBH-RELATED"/>
    <property type="match status" value="1"/>
</dbReference>
<dbReference type="Gene3D" id="3.20.20.70">
    <property type="entry name" value="Aldolase class I"/>
    <property type="match status" value="1"/>
</dbReference>
<organism evidence="3 4">
    <name type="scientific">Candidatus Roizmanbacteria bacterium CG_4_9_14_0_2_um_filter_36_12</name>
    <dbReference type="NCBI Taxonomy" id="1974837"/>
    <lineage>
        <taxon>Bacteria</taxon>
        <taxon>Candidatus Roizmaniibacteriota</taxon>
    </lineage>
</organism>
<dbReference type="InterPro" id="IPR001754">
    <property type="entry name" value="OMPdeCOase_dom"/>
</dbReference>
<keyword evidence="1" id="KW-0456">Lyase</keyword>
<evidence type="ECO:0000313" key="4">
    <source>
        <dbReference type="Proteomes" id="UP000229777"/>
    </source>
</evidence>
<feature type="domain" description="Orotidine 5'-phosphate decarboxylase" evidence="2">
    <location>
        <begin position="9"/>
        <end position="216"/>
    </location>
</feature>
<name>A0A2M8F2W0_9BACT</name>
<dbReference type="GO" id="GO:0004590">
    <property type="term" value="F:orotidine-5'-phosphate decarboxylase activity"/>
    <property type="evidence" value="ECO:0007669"/>
    <property type="project" value="InterPro"/>
</dbReference>
<evidence type="ECO:0000259" key="2">
    <source>
        <dbReference type="SMART" id="SM00934"/>
    </source>
</evidence>
<sequence length="223" mass="25187">MILDRKKKYLQIALNSNLDDALMIIQSLPRSDRIIIEAGTPLIKQYGADVIRQLIYFWSRGDLIGNPYIVADLKTMDRAETEVQMVKRAGASAAVCLGQASLETINSFVDCCLKEGIDSMLDMMNIEYPVKILRKLKKQPDVIILHRGVDEEKFNKNKPIPYVQINKVLSSYNVMLSIAGGDSIREVQRAIFNGVNIVVVWKEFYKSSSNTGKLAVDFLKEIK</sequence>
<accession>A0A2M8F2W0</accession>